<evidence type="ECO:0000313" key="1">
    <source>
        <dbReference type="EMBL" id="CDW18157.1"/>
    </source>
</evidence>
<sequence length="77" mass="9010">YSYQNYHPYVYIKLMNVNTSLICLTKRILPYIQGLINIFTINKSEMNIRDVLIPNFQPVPIQITSLSTIPISIPYYV</sequence>
<organism evidence="1">
    <name type="scientific">Lepeophtheirus salmonis</name>
    <name type="common">Salmon louse</name>
    <name type="synonym">Caligus salmonis</name>
    <dbReference type="NCBI Taxonomy" id="72036"/>
    <lineage>
        <taxon>Eukaryota</taxon>
        <taxon>Metazoa</taxon>
        <taxon>Ecdysozoa</taxon>
        <taxon>Arthropoda</taxon>
        <taxon>Crustacea</taxon>
        <taxon>Multicrustacea</taxon>
        <taxon>Hexanauplia</taxon>
        <taxon>Copepoda</taxon>
        <taxon>Siphonostomatoida</taxon>
        <taxon>Caligidae</taxon>
        <taxon>Lepeophtheirus</taxon>
    </lineage>
</organism>
<name>A0A0K2SXR2_LEPSM</name>
<reference evidence="1" key="1">
    <citation type="submission" date="2014-05" db="EMBL/GenBank/DDBJ databases">
        <authorList>
            <person name="Chronopoulou M."/>
        </authorList>
    </citation>
    <scope>NUCLEOTIDE SEQUENCE</scope>
    <source>
        <tissue evidence="1">Whole organism</tissue>
    </source>
</reference>
<feature type="non-terminal residue" evidence="1">
    <location>
        <position position="1"/>
    </location>
</feature>
<protein>
    <submittedName>
        <fullName evidence="1">Uncharacterized protein</fullName>
    </submittedName>
</protein>
<accession>A0A0K2SXR2</accession>
<dbReference type="EMBL" id="HACA01000796">
    <property type="protein sequence ID" value="CDW18157.1"/>
    <property type="molecule type" value="Transcribed_RNA"/>
</dbReference>
<dbReference type="AlphaFoldDB" id="A0A0K2SXR2"/>
<proteinExistence type="predicted"/>